<reference evidence="1 2" key="1">
    <citation type="journal article" date="2022" name="Hortic Res">
        <title>A haplotype resolved chromosomal level avocado genome allows analysis of novel avocado genes.</title>
        <authorList>
            <person name="Nath O."/>
            <person name="Fletcher S.J."/>
            <person name="Hayward A."/>
            <person name="Shaw L.M."/>
            <person name="Masouleh A.K."/>
            <person name="Furtado A."/>
            <person name="Henry R.J."/>
            <person name="Mitter N."/>
        </authorList>
    </citation>
    <scope>NUCLEOTIDE SEQUENCE [LARGE SCALE GENOMIC DNA]</scope>
    <source>
        <strain evidence="2">cv. Hass</strain>
    </source>
</reference>
<protein>
    <submittedName>
        <fullName evidence="1">Uncharacterized protein</fullName>
    </submittedName>
</protein>
<keyword evidence="2" id="KW-1185">Reference proteome</keyword>
<sequence length="790" mass="88067">MLRHPQNALNKFKSPLPIPPLLSRLLTSQPSDFPPSPTREQEQEQSAAAAEEEEQGHLNGDSDQVRQLRILLQKNRLESAQTLLQSLLQSQYLFSSPSHVCKTLFNVSSNAPHLILSSYIDLNRPFQAIEILHKMRDVGISPPLLSLNRLLESLVSQRRYKDALDLFSEIQNWGGVSLDKFTYNKAIQSAVKLGELEMAVELKNSMEGNRMKPDSFTYSVLMSGFCKERRLDDARKLFDEMPERRVARNQVAYNTMIDGLCKAGDLEGAFSVREQMREAGVKLNLVTYNTVIGGLCRAGRVEEAKAVLEEMKEQGLAPDGYTCSILFDGYSRLGDSDALVGFFEETMEKGIQIGGYACSVLLNGLCKDGKVSVAEGVLKQLMEKKCLVPTAVIYNTIIDGYCRIGDMSSALETVKLMEINGVKASCITYNSIISGFCKMNNMAGAEALVREMELERGVAPNVETYNTLIDGHARVFQFDRCFQIFQEMKEKGVEPNVVSYGSLINGLCKNGKVVEAEILLEDMADKGVSPNFGDVRKAFDMHNEMITRGVDGDEMTYTSLVMGHCREGKLQEADDLLNDMKVKGHVPSGVTYSVLIDGHCKLSNYDGAYGLYREMVENGFFPSPFICNEMLNGLKSEGRLEEAEGRHVLTLFTNSLHLIIKEQESSTSEKFHQDESSQDEETLLEARGGTRQVTKGPVPLALGNIVTKCYFIRSSSLTFRQGDFQVWFQMRICSLSFLSHLLIQHIQVGSLCSMYSIFVSSTFGMIIDFQGGDLGVLAHFDLSFLDDLDD</sequence>
<proteinExistence type="predicted"/>
<evidence type="ECO:0000313" key="1">
    <source>
        <dbReference type="EMBL" id="KAJ8640055.1"/>
    </source>
</evidence>
<accession>A0ACC2M343</accession>
<evidence type="ECO:0000313" key="2">
    <source>
        <dbReference type="Proteomes" id="UP001234297"/>
    </source>
</evidence>
<organism evidence="1 2">
    <name type="scientific">Persea americana</name>
    <name type="common">Avocado</name>
    <dbReference type="NCBI Taxonomy" id="3435"/>
    <lineage>
        <taxon>Eukaryota</taxon>
        <taxon>Viridiplantae</taxon>
        <taxon>Streptophyta</taxon>
        <taxon>Embryophyta</taxon>
        <taxon>Tracheophyta</taxon>
        <taxon>Spermatophyta</taxon>
        <taxon>Magnoliopsida</taxon>
        <taxon>Magnoliidae</taxon>
        <taxon>Laurales</taxon>
        <taxon>Lauraceae</taxon>
        <taxon>Persea</taxon>
    </lineage>
</organism>
<gene>
    <name evidence="1" type="ORF">MRB53_016749</name>
</gene>
<name>A0ACC2M343_PERAE</name>
<comment type="caution">
    <text evidence="1">The sequence shown here is derived from an EMBL/GenBank/DDBJ whole genome shotgun (WGS) entry which is preliminary data.</text>
</comment>
<dbReference type="EMBL" id="CM056813">
    <property type="protein sequence ID" value="KAJ8640055.1"/>
    <property type="molecule type" value="Genomic_DNA"/>
</dbReference>
<dbReference type="Proteomes" id="UP001234297">
    <property type="component" value="Chromosome 5"/>
</dbReference>